<dbReference type="Pfam" id="PF24057">
    <property type="entry name" value="DUF7358"/>
    <property type="match status" value="2"/>
</dbReference>
<feature type="domain" description="DUF7358" evidence="2">
    <location>
        <begin position="243"/>
        <end position="340"/>
    </location>
</feature>
<keyword evidence="4" id="KW-1185">Reference proteome</keyword>
<dbReference type="InterPro" id="IPR055782">
    <property type="entry name" value="DUF7358"/>
</dbReference>
<protein>
    <submittedName>
        <fullName evidence="3">Lipase class 3 family protein</fullName>
    </submittedName>
</protein>
<feature type="domain" description="DUF7358" evidence="2">
    <location>
        <begin position="8"/>
        <end position="141"/>
    </location>
</feature>
<feature type="transmembrane region" description="Helical" evidence="1">
    <location>
        <begin position="258"/>
        <end position="278"/>
    </location>
</feature>
<feature type="transmembrane region" description="Helical" evidence="1">
    <location>
        <begin position="45"/>
        <end position="67"/>
    </location>
</feature>
<gene>
    <name evidence="3" type="ORF">Acr_08g0012530</name>
</gene>
<dbReference type="PANTHER" id="PTHR47030">
    <property type="entry name" value="LIPASE CLASS 3 FAMILY PROTEIN"/>
    <property type="match status" value="1"/>
</dbReference>
<dbReference type="InterPro" id="IPR029058">
    <property type="entry name" value="AB_hydrolase_fold"/>
</dbReference>
<evidence type="ECO:0000313" key="3">
    <source>
        <dbReference type="EMBL" id="GFY92857.1"/>
    </source>
</evidence>
<feature type="transmembrane region" description="Helical" evidence="1">
    <location>
        <begin position="12"/>
        <end position="33"/>
    </location>
</feature>
<dbReference type="PANTHER" id="PTHR47030:SF2">
    <property type="entry name" value="LIPASE CLASS 3 FAMILY PROTEIN"/>
    <property type="match status" value="1"/>
</dbReference>
<dbReference type="AlphaFoldDB" id="A0A7J0F4K5"/>
<dbReference type="Proteomes" id="UP000585474">
    <property type="component" value="Unassembled WGS sequence"/>
</dbReference>
<comment type="caution">
    <text evidence="3">The sequence shown here is derived from an EMBL/GenBank/DDBJ whole genome shotgun (WGS) entry which is preliminary data.</text>
</comment>
<name>A0A7J0F4K5_9ERIC</name>
<evidence type="ECO:0000313" key="4">
    <source>
        <dbReference type="Proteomes" id="UP000585474"/>
    </source>
</evidence>
<feature type="transmembrane region" description="Helical" evidence="1">
    <location>
        <begin position="139"/>
        <end position="163"/>
    </location>
</feature>
<organism evidence="3 4">
    <name type="scientific">Actinidia rufa</name>
    <dbReference type="NCBI Taxonomy" id="165716"/>
    <lineage>
        <taxon>Eukaryota</taxon>
        <taxon>Viridiplantae</taxon>
        <taxon>Streptophyta</taxon>
        <taxon>Embryophyta</taxon>
        <taxon>Tracheophyta</taxon>
        <taxon>Spermatophyta</taxon>
        <taxon>Magnoliopsida</taxon>
        <taxon>eudicotyledons</taxon>
        <taxon>Gunneridae</taxon>
        <taxon>Pentapetalae</taxon>
        <taxon>asterids</taxon>
        <taxon>Ericales</taxon>
        <taxon>Actinidiaceae</taxon>
        <taxon>Actinidia</taxon>
    </lineage>
</organism>
<dbReference type="EMBL" id="BJWL01000008">
    <property type="protein sequence ID" value="GFY92857.1"/>
    <property type="molecule type" value="Genomic_DNA"/>
</dbReference>
<dbReference type="OrthoDB" id="438440at2759"/>
<sequence length="531" mass="59351">MGMWVSMMKNLRWCSVLMGVSNAVVIVLGSILMGLVYPSCGHKDIAPFAVILLGSCIRIGVMIRTAVAQQATARIILSSPWESADLETVIRQERRIRYKRWLWWTRFLVLTTVQQFVATVYLFLIVAEHMNQRGSRNCVLGTCLWCAFVNSPRLTGLAPWCAFDNYGPLNIRAGGVQIAPATRPLLEAWGGGWMGSGTKPATSEVSVGWAVPPGKLYAIEILVTINLESEHLLSSIGLQVLNQFRGHVSNSTKWQQNILVLFIVIVFFVAIVQCFTGSDVLRWRSFYATEDNAWKTHYREVFDHGIREVLCCLGRFKYLSDLDEDEIYSVAQILGDLVAYRAAGTGHLELLAGDMASVPLVTVLFLIALNLRGLALLQRPSESPKLHEECLEAPEDRIQEAAIFHPFAEAAYTGLLLDIGRNPVLFPCAWLYRQGILTPWTRNRCPVLEGDNWWRGHAAAFLRYVNLSAEALRQGRVNQGKCEAAYFIVVLHHLKSVVIAVRGTETPEDLITDGLCRECTLSMEDLDGLIK</sequence>
<reference evidence="3 4" key="1">
    <citation type="submission" date="2019-07" db="EMBL/GenBank/DDBJ databases">
        <title>De Novo Assembly of kiwifruit Actinidia rufa.</title>
        <authorList>
            <person name="Sugita-Konishi S."/>
            <person name="Sato K."/>
            <person name="Mori E."/>
            <person name="Abe Y."/>
            <person name="Kisaki G."/>
            <person name="Hamano K."/>
            <person name="Suezawa K."/>
            <person name="Otani M."/>
            <person name="Fukuda T."/>
            <person name="Manabe T."/>
            <person name="Gomi K."/>
            <person name="Tabuchi M."/>
            <person name="Akimitsu K."/>
            <person name="Kataoka I."/>
        </authorList>
    </citation>
    <scope>NUCLEOTIDE SEQUENCE [LARGE SCALE GENOMIC DNA]</scope>
    <source>
        <strain evidence="4">cv. Fuchu</strain>
    </source>
</reference>
<accession>A0A7J0F4K5</accession>
<evidence type="ECO:0000256" key="1">
    <source>
        <dbReference type="SAM" id="Phobius"/>
    </source>
</evidence>
<keyword evidence="1" id="KW-1133">Transmembrane helix</keyword>
<proteinExistence type="predicted"/>
<feature type="transmembrane region" description="Helical" evidence="1">
    <location>
        <begin position="101"/>
        <end position="127"/>
    </location>
</feature>
<evidence type="ECO:0000259" key="2">
    <source>
        <dbReference type="Pfam" id="PF24057"/>
    </source>
</evidence>
<keyword evidence="1" id="KW-0472">Membrane</keyword>
<keyword evidence="1" id="KW-0812">Transmembrane</keyword>
<dbReference type="Gene3D" id="3.40.50.1820">
    <property type="entry name" value="alpha/beta hydrolase"/>
    <property type="match status" value="1"/>
</dbReference>